<dbReference type="GO" id="GO:0000776">
    <property type="term" value="C:kinetochore"/>
    <property type="evidence" value="ECO:0007669"/>
    <property type="project" value="TreeGrafter"/>
</dbReference>
<gene>
    <name evidence="4" type="ORF">M413DRAFT_440043</name>
</gene>
<dbReference type="SMART" id="SM00787">
    <property type="entry name" value="Spc7"/>
    <property type="match status" value="1"/>
</dbReference>
<dbReference type="InterPro" id="IPR033338">
    <property type="entry name" value="Spc105/Spc7"/>
</dbReference>
<organism evidence="4 5">
    <name type="scientific">Hebeloma cylindrosporum</name>
    <dbReference type="NCBI Taxonomy" id="76867"/>
    <lineage>
        <taxon>Eukaryota</taxon>
        <taxon>Fungi</taxon>
        <taxon>Dikarya</taxon>
        <taxon>Basidiomycota</taxon>
        <taxon>Agaricomycotina</taxon>
        <taxon>Agaricomycetes</taxon>
        <taxon>Agaricomycetidae</taxon>
        <taxon>Agaricales</taxon>
        <taxon>Agaricineae</taxon>
        <taxon>Hymenogastraceae</taxon>
        <taxon>Hebeloma</taxon>
    </lineage>
</organism>
<feature type="compositionally biased region" description="Basic residues" evidence="2">
    <location>
        <begin position="1"/>
        <end position="12"/>
    </location>
</feature>
<feature type="compositionally biased region" description="Basic and acidic residues" evidence="2">
    <location>
        <begin position="673"/>
        <end position="689"/>
    </location>
</feature>
<sequence>MPKKASPNRRRSIAVTNQNQPSIVPKGRRRAHSIVPGAKLSPLAKARRSLAPRKSILKASLNVLNIESQSQQSSTESQSFVQDDATSSMDFTQDFTAPLHENTSRKSFGRRVSFARHSHVRFFEKRRSKGKGSPESSSSSPAPSPDKQAVSDENDYPGKRRGSSVRYSIAGSEDMDMTSIAPGAFQARGSAILDEELDYDDEGSYEDDMDVTQAIHGDFARKRSLSSGGRRSLAQLQSPSTDGSDDPNESRSQAGDDSVQSDLSQVMDFTVPLGQSLRPAEKDEAWIALKKVTHSGNDPSEHEPSSDDMAHEHGNDDMNLDDAVARLNRARDSMSLFQTQQAHDDHDDTFTSTENSFEDELDDGNKTLNLSRVLGRQSLGASRMSMGYQDSNMDESEVYGDIVAVAQPIPRHSLAPQSRPSEPLRPRKSSVFQPPTPQNNSLDAEQSTSQAAKPTAPTSSTAFAFTPRAPSPTKSSNTPSKTKPKPTFSAAFAPPVARPSPKKPEASSASRTSLAKRPRPSTQDEIDMDIDKPSPAKRQAMAGKWLGVAEPPNAESPTPAPVVKTVPKPKPLSPSKKAPFQSSGTASAESTSRPPSALRRPSGYFAKRKSLAVGFSIPPPDEPTPSVKVSSPKKKPGIGMGRASMGSGPSDAWARFNKAAGSGVSEKAFGKQKSSDKEVEAEACVRESARQASASPSPTRGSPAPAQRQPTQEILQQDERSPSPDSPSLVEENDDVPEIQDDDGDHTGNMEVDIDATRQWREGVEPAKYDEEEDDTPAISVAQFFSMTGIKFMDEVTAPRRSMHPSQQPIRHPRNLADIPLAEYVTAMAIDIPQLDLYSRVSKDLEAWMAKSEIVFAQAEEEAAKLTPELFVEYARADEEGQAELLHQLKLIRTHTRYLARSDWYDWKLQWVEGLRVTADDAFASLENDARALEEPKKLIVDVIPELEREYEELMRELEKEQAEVKEIEDGDQDYLNELKATIAEQNIEIEALKAELSEGTDQVRWLQERMEEIEAQKREAKNTISTAERVLRMKQTSTRSEVFRLKGELEALEDLHMFRITKVNSNLFEYVYSSLFQVSIPCKNFMPIVTKVNITYHGKPNSRYKDDFPRLSAFFLTSANQYITEGDDLTVREIVHRLSDYWSACTQLRTQLTLLSIKYPVDIVVPPKPKDTPPTFHARAMVMFPSVMGKAFISFIFPFNTFGQWPMSIDSLDCDVEVAYGPLDRSTIMQAVVSRLSQASPSDNYACFLDACIEAQDVYH</sequence>
<dbReference type="STRING" id="686832.A0A0C3CWU5"/>
<feature type="region of interest" description="Disordered" evidence="2">
    <location>
        <begin position="92"/>
        <end position="111"/>
    </location>
</feature>
<evidence type="ECO:0000259" key="3">
    <source>
        <dbReference type="SMART" id="SM00787"/>
    </source>
</evidence>
<evidence type="ECO:0000256" key="2">
    <source>
        <dbReference type="SAM" id="MobiDB-lite"/>
    </source>
</evidence>
<dbReference type="InterPro" id="IPR013253">
    <property type="entry name" value="Spc7_domain"/>
</dbReference>
<accession>A0A0C3CWU5</accession>
<evidence type="ECO:0000313" key="4">
    <source>
        <dbReference type="EMBL" id="KIM48321.1"/>
    </source>
</evidence>
<feature type="region of interest" description="Disordered" evidence="2">
    <location>
        <begin position="1"/>
        <end position="40"/>
    </location>
</feature>
<feature type="region of interest" description="Disordered" evidence="2">
    <location>
        <begin position="67"/>
        <end position="86"/>
    </location>
</feature>
<dbReference type="EMBL" id="KN831769">
    <property type="protein sequence ID" value="KIM48321.1"/>
    <property type="molecule type" value="Genomic_DNA"/>
</dbReference>
<feature type="region of interest" description="Disordered" evidence="2">
    <location>
        <begin position="222"/>
        <end position="318"/>
    </location>
</feature>
<proteinExistence type="predicted"/>
<feature type="compositionally biased region" description="Low complexity" evidence="2">
    <location>
        <begin position="447"/>
        <end position="487"/>
    </location>
</feature>
<reference evidence="5" key="2">
    <citation type="submission" date="2015-01" db="EMBL/GenBank/DDBJ databases">
        <title>Evolutionary Origins and Diversification of the Mycorrhizal Mutualists.</title>
        <authorList>
            <consortium name="DOE Joint Genome Institute"/>
            <consortium name="Mycorrhizal Genomics Consortium"/>
            <person name="Kohler A."/>
            <person name="Kuo A."/>
            <person name="Nagy L.G."/>
            <person name="Floudas D."/>
            <person name="Copeland A."/>
            <person name="Barry K.W."/>
            <person name="Cichocki N."/>
            <person name="Veneault-Fourrey C."/>
            <person name="LaButti K."/>
            <person name="Lindquist E.A."/>
            <person name="Lipzen A."/>
            <person name="Lundell T."/>
            <person name="Morin E."/>
            <person name="Murat C."/>
            <person name="Riley R."/>
            <person name="Ohm R."/>
            <person name="Sun H."/>
            <person name="Tunlid A."/>
            <person name="Henrissat B."/>
            <person name="Grigoriev I.V."/>
            <person name="Hibbett D.S."/>
            <person name="Martin F."/>
        </authorList>
    </citation>
    <scope>NUCLEOTIDE SEQUENCE [LARGE SCALE GENOMIC DNA]</scope>
    <source>
        <strain evidence="5">h7</strain>
    </source>
</reference>
<feature type="coiled-coil region" evidence="1">
    <location>
        <begin position="937"/>
        <end position="1031"/>
    </location>
</feature>
<feature type="domain" description="Spc7 kinetochore protein" evidence="3">
    <location>
        <begin position="767"/>
        <end position="1082"/>
    </location>
</feature>
<feature type="compositionally biased region" description="Acidic residues" evidence="2">
    <location>
        <begin position="731"/>
        <end position="744"/>
    </location>
</feature>
<feature type="compositionally biased region" description="Polar residues" evidence="2">
    <location>
        <begin position="580"/>
        <end position="594"/>
    </location>
</feature>
<dbReference type="PANTHER" id="PTHR28260">
    <property type="entry name" value="SPINDLE POLE BODY COMPONENT SPC105"/>
    <property type="match status" value="1"/>
</dbReference>
<name>A0A0C3CWU5_HEBCY</name>
<reference evidence="4 5" key="1">
    <citation type="submission" date="2014-04" db="EMBL/GenBank/DDBJ databases">
        <authorList>
            <consortium name="DOE Joint Genome Institute"/>
            <person name="Kuo A."/>
            <person name="Gay G."/>
            <person name="Dore J."/>
            <person name="Kohler A."/>
            <person name="Nagy L.G."/>
            <person name="Floudas D."/>
            <person name="Copeland A."/>
            <person name="Barry K.W."/>
            <person name="Cichocki N."/>
            <person name="Veneault-Fourrey C."/>
            <person name="LaButti K."/>
            <person name="Lindquist E.A."/>
            <person name="Lipzen A."/>
            <person name="Lundell T."/>
            <person name="Morin E."/>
            <person name="Murat C."/>
            <person name="Sun H."/>
            <person name="Tunlid A."/>
            <person name="Henrissat B."/>
            <person name="Grigoriev I.V."/>
            <person name="Hibbett D.S."/>
            <person name="Martin F."/>
            <person name="Nordberg H.P."/>
            <person name="Cantor M.N."/>
            <person name="Hua S.X."/>
        </authorList>
    </citation>
    <scope>NUCLEOTIDE SEQUENCE [LARGE SCALE GENOMIC DNA]</scope>
    <source>
        <strain evidence="5">h7</strain>
    </source>
</reference>
<feature type="compositionally biased region" description="Low complexity" evidence="2">
    <location>
        <begin position="67"/>
        <end position="79"/>
    </location>
</feature>
<dbReference type="Pfam" id="PF08317">
    <property type="entry name" value="Spc7"/>
    <property type="match status" value="1"/>
</dbReference>
<feature type="compositionally biased region" description="Polar residues" evidence="2">
    <location>
        <begin position="430"/>
        <end position="446"/>
    </location>
</feature>
<evidence type="ECO:0000256" key="1">
    <source>
        <dbReference type="SAM" id="Coils"/>
    </source>
</evidence>
<dbReference type="OrthoDB" id="5592879at2759"/>
<dbReference type="PANTHER" id="PTHR28260:SF1">
    <property type="entry name" value="SPINDLE POLE BODY COMPONENT SPC105"/>
    <property type="match status" value="1"/>
</dbReference>
<dbReference type="AlphaFoldDB" id="A0A0C3CWU5"/>
<dbReference type="GO" id="GO:0034501">
    <property type="term" value="P:protein localization to kinetochore"/>
    <property type="evidence" value="ECO:0007669"/>
    <property type="project" value="TreeGrafter"/>
</dbReference>
<feature type="compositionally biased region" description="Basic and acidic residues" evidence="2">
    <location>
        <begin position="299"/>
        <end position="316"/>
    </location>
</feature>
<dbReference type="Proteomes" id="UP000053424">
    <property type="component" value="Unassembled WGS sequence"/>
</dbReference>
<feature type="compositionally biased region" description="Polar residues" evidence="2">
    <location>
        <begin position="690"/>
        <end position="700"/>
    </location>
</feature>
<feature type="compositionally biased region" description="Polar residues" evidence="2">
    <location>
        <begin position="250"/>
        <end position="264"/>
    </location>
</feature>
<dbReference type="GO" id="GO:1990758">
    <property type="term" value="P:mitotic sister chromatid biorientation"/>
    <property type="evidence" value="ECO:0007669"/>
    <property type="project" value="TreeGrafter"/>
</dbReference>
<feature type="region of interest" description="Disordered" evidence="2">
    <location>
        <begin position="123"/>
        <end position="182"/>
    </location>
</feature>
<dbReference type="HOGENOM" id="CLU_002132_0_0_1"/>
<dbReference type="GO" id="GO:0007094">
    <property type="term" value="P:mitotic spindle assembly checkpoint signaling"/>
    <property type="evidence" value="ECO:0007669"/>
    <property type="project" value="TreeGrafter"/>
</dbReference>
<evidence type="ECO:0000313" key="5">
    <source>
        <dbReference type="Proteomes" id="UP000053424"/>
    </source>
</evidence>
<protein>
    <recommendedName>
        <fullName evidence="3">Spc7 kinetochore protein domain-containing protein</fullName>
    </recommendedName>
</protein>
<feature type="region of interest" description="Disordered" evidence="2">
    <location>
        <begin position="336"/>
        <end position="364"/>
    </location>
</feature>
<dbReference type="Pfam" id="PF18210">
    <property type="entry name" value="Knl1_RWD_C"/>
    <property type="match status" value="1"/>
</dbReference>
<keyword evidence="5" id="KW-1185">Reference proteome</keyword>
<feature type="region of interest" description="Disordered" evidence="2">
    <location>
        <begin position="409"/>
        <end position="760"/>
    </location>
</feature>
<dbReference type="InterPro" id="IPR040850">
    <property type="entry name" value="Knl1_RWD_C"/>
</dbReference>
<keyword evidence="1" id="KW-0175">Coiled coil</keyword>